<dbReference type="PANTHER" id="PTHR45138:SF9">
    <property type="entry name" value="DIGUANYLATE CYCLASE DGCM-RELATED"/>
    <property type="match status" value="1"/>
</dbReference>
<evidence type="ECO:0000259" key="2">
    <source>
        <dbReference type="PROSITE" id="PS50887"/>
    </source>
</evidence>
<dbReference type="CDD" id="cd00077">
    <property type="entry name" value="HDc"/>
    <property type="match status" value="1"/>
</dbReference>
<feature type="domain" description="HD-GYP" evidence="3">
    <location>
        <begin position="380"/>
        <end position="570"/>
    </location>
</feature>
<dbReference type="EMBL" id="JACRWE010000005">
    <property type="protein sequence ID" value="MBC5997593.1"/>
    <property type="molecule type" value="Genomic_DNA"/>
</dbReference>
<keyword evidence="1" id="KW-0472">Membrane</keyword>
<evidence type="ECO:0000313" key="5">
    <source>
        <dbReference type="Proteomes" id="UP000609849"/>
    </source>
</evidence>
<evidence type="ECO:0000256" key="1">
    <source>
        <dbReference type="SAM" id="Phobius"/>
    </source>
</evidence>
<dbReference type="Pfam" id="PF00990">
    <property type="entry name" value="GGDEF"/>
    <property type="match status" value="1"/>
</dbReference>
<evidence type="ECO:0000313" key="4">
    <source>
        <dbReference type="EMBL" id="MBC5997593.1"/>
    </source>
</evidence>
<feature type="transmembrane region" description="Helical" evidence="1">
    <location>
        <begin position="24"/>
        <end position="46"/>
    </location>
</feature>
<accession>A0ABR7JRQ0</accession>
<reference evidence="4 5" key="1">
    <citation type="submission" date="2020-08" db="EMBL/GenBank/DDBJ databases">
        <authorList>
            <person name="Liu C."/>
            <person name="Sun Q."/>
        </authorList>
    </citation>
    <scope>NUCLEOTIDE SEQUENCE [LARGE SCALE GENOMIC DNA]</scope>
    <source>
        <strain evidence="4 5">NSJ-18</strain>
    </source>
</reference>
<evidence type="ECO:0000259" key="3">
    <source>
        <dbReference type="PROSITE" id="PS51832"/>
    </source>
</evidence>
<dbReference type="InterPro" id="IPR000160">
    <property type="entry name" value="GGDEF_dom"/>
</dbReference>
<dbReference type="PROSITE" id="PS51832">
    <property type="entry name" value="HD_GYP"/>
    <property type="match status" value="1"/>
</dbReference>
<dbReference type="Gene3D" id="3.30.70.270">
    <property type="match status" value="1"/>
</dbReference>
<feature type="transmembrane region" description="Helical" evidence="1">
    <location>
        <begin position="122"/>
        <end position="154"/>
    </location>
</feature>
<organism evidence="4 5">
    <name type="scientific">Romboutsia faecis</name>
    <dbReference type="NCBI Taxonomy" id="2764597"/>
    <lineage>
        <taxon>Bacteria</taxon>
        <taxon>Bacillati</taxon>
        <taxon>Bacillota</taxon>
        <taxon>Clostridia</taxon>
        <taxon>Peptostreptococcales</taxon>
        <taxon>Peptostreptococcaceae</taxon>
        <taxon>Romboutsia</taxon>
    </lineage>
</organism>
<dbReference type="SUPFAM" id="SSF55073">
    <property type="entry name" value="Nucleotide cyclase"/>
    <property type="match status" value="1"/>
</dbReference>
<dbReference type="InterPro" id="IPR043128">
    <property type="entry name" value="Rev_trsase/Diguanyl_cyclase"/>
</dbReference>
<proteinExistence type="predicted"/>
<dbReference type="RefSeq" id="WP_153971812.1">
    <property type="nucleotide sequence ID" value="NZ_JACRWE010000005.1"/>
</dbReference>
<dbReference type="InterPro" id="IPR050469">
    <property type="entry name" value="Diguanylate_Cyclase"/>
</dbReference>
<feature type="domain" description="GGDEF" evidence="2">
    <location>
        <begin position="234"/>
        <end position="369"/>
    </location>
</feature>
<dbReference type="InterPro" id="IPR037522">
    <property type="entry name" value="HD_GYP_dom"/>
</dbReference>
<dbReference type="Proteomes" id="UP000609849">
    <property type="component" value="Unassembled WGS sequence"/>
</dbReference>
<dbReference type="CDD" id="cd01949">
    <property type="entry name" value="GGDEF"/>
    <property type="match status" value="1"/>
</dbReference>
<dbReference type="Pfam" id="PF13487">
    <property type="entry name" value="HD_5"/>
    <property type="match status" value="1"/>
</dbReference>
<keyword evidence="1" id="KW-1133">Transmembrane helix</keyword>
<gene>
    <name evidence="4" type="ORF">H8923_12530</name>
</gene>
<dbReference type="SMART" id="SM00267">
    <property type="entry name" value="GGDEF"/>
    <property type="match status" value="1"/>
</dbReference>
<keyword evidence="1" id="KW-0812">Transmembrane</keyword>
<dbReference type="InterPro" id="IPR003607">
    <property type="entry name" value="HD/PDEase_dom"/>
</dbReference>
<comment type="caution">
    <text evidence="4">The sequence shown here is derived from an EMBL/GenBank/DDBJ whole genome shotgun (WGS) entry which is preliminary data.</text>
</comment>
<feature type="transmembrane region" description="Helical" evidence="1">
    <location>
        <begin position="58"/>
        <end position="76"/>
    </location>
</feature>
<dbReference type="Gene3D" id="1.10.3210.10">
    <property type="entry name" value="Hypothetical protein af1432"/>
    <property type="match status" value="1"/>
</dbReference>
<dbReference type="NCBIfam" id="TIGR00254">
    <property type="entry name" value="GGDEF"/>
    <property type="match status" value="1"/>
</dbReference>
<dbReference type="InterPro" id="IPR029787">
    <property type="entry name" value="Nucleotide_cyclase"/>
</dbReference>
<keyword evidence="5" id="KW-1185">Reference proteome</keyword>
<dbReference type="SUPFAM" id="SSF109604">
    <property type="entry name" value="HD-domain/PDEase-like"/>
    <property type="match status" value="1"/>
</dbReference>
<protein>
    <submittedName>
        <fullName evidence="4">Diguanylate cyclase</fullName>
    </submittedName>
</protein>
<name>A0ABR7JRQ0_9FIRM</name>
<sequence>MENSKQVYDKNKRQEYDNKRYENVFKLIIILKIMYIVLALISTFSTIKSTSFQVKDNIYMISAIACIIAIMMNYYLSWSSNYSKDRVYEKSKTRDYIESFVLMIIFVLVISATGLQTSDYKILSILAVIIGAIQFGQKYSVGVSICYSSIIMAIDLLFNKPSAEASVIYLEKDIVLTAVLFIISIVLGMYVDTERQYFKELKKVANMDELTGIHNHRYFQDALTRLIEECNDNTEVSLLFMDIDYFKHYNDTHGHQAGDLLLREVGDILKACIRNGDIVSRYGGEEFAVILPNTGQQHAIRVGERIRKKIEESYFKGQESQPNKNLTMSIGVSTYPKVANSKYDLISTADHALYKAKAFNRNRVEHYHSILDELYENNQVNKEVLDNLKKLMRMINQKDKYTYGHVERVVKYCKYFGGYLRLSPKEQIDLQIGAYLHDIGKFDISKEVLNKRNNLNSEEFEAFKSHSMNGEIIIKEIECLKPFIPMVKYHHERYDGKGYPEGLKAEEIPYLARVLAIVDSFDSMISTETYISEKVKDSAIASLLADSGKAFDPQLVELFVEMLNKNGKIV</sequence>
<feature type="transmembrane region" description="Helical" evidence="1">
    <location>
        <begin position="96"/>
        <end position="115"/>
    </location>
</feature>
<dbReference type="PANTHER" id="PTHR45138">
    <property type="entry name" value="REGULATORY COMPONENTS OF SENSORY TRANSDUCTION SYSTEM"/>
    <property type="match status" value="1"/>
</dbReference>
<feature type="transmembrane region" description="Helical" evidence="1">
    <location>
        <begin position="174"/>
        <end position="193"/>
    </location>
</feature>
<dbReference type="PROSITE" id="PS50887">
    <property type="entry name" value="GGDEF"/>
    <property type="match status" value="1"/>
</dbReference>
<dbReference type="SMART" id="SM00471">
    <property type="entry name" value="HDc"/>
    <property type="match status" value="1"/>
</dbReference>